<dbReference type="GO" id="GO:0005811">
    <property type="term" value="C:lipid droplet"/>
    <property type="evidence" value="ECO:0007669"/>
    <property type="project" value="TreeGrafter"/>
</dbReference>
<accession>A0A520MDF4</accession>
<evidence type="ECO:0000313" key="3">
    <source>
        <dbReference type="Proteomes" id="UP000315889"/>
    </source>
</evidence>
<dbReference type="InterPro" id="IPR036291">
    <property type="entry name" value="NAD(P)-bd_dom_sf"/>
</dbReference>
<name>A0A520MDF4_9GAMM</name>
<evidence type="ECO:0000313" key="2">
    <source>
        <dbReference type="EMBL" id="RZO19221.1"/>
    </source>
</evidence>
<dbReference type="AlphaFoldDB" id="A0A520MDF4"/>
<dbReference type="InterPro" id="IPR002347">
    <property type="entry name" value="SDR_fam"/>
</dbReference>
<dbReference type="GO" id="GO:0016616">
    <property type="term" value="F:oxidoreductase activity, acting on the CH-OH group of donors, NAD or NADP as acceptor"/>
    <property type="evidence" value="ECO:0007669"/>
    <property type="project" value="TreeGrafter"/>
</dbReference>
<dbReference type="Proteomes" id="UP000315889">
    <property type="component" value="Unassembled WGS sequence"/>
</dbReference>
<organism evidence="2 3">
    <name type="scientific">SAR92 clade bacterium</name>
    <dbReference type="NCBI Taxonomy" id="2315479"/>
    <lineage>
        <taxon>Bacteria</taxon>
        <taxon>Pseudomonadati</taxon>
        <taxon>Pseudomonadota</taxon>
        <taxon>Gammaproteobacteria</taxon>
        <taxon>Cellvibrionales</taxon>
        <taxon>Porticoccaceae</taxon>
        <taxon>SAR92 clade</taxon>
    </lineage>
</organism>
<dbReference type="EMBL" id="SHBP01000015">
    <property type="protein sequence ID" value="RZO19221.1"/>
    <property type="molecule type" value="Genomic_DNA"/>
</dbReference>
<comment type="similarity">
    <text evidence="1">Belongs to the short-chain dehydrogenases/reductases (SDR) family.</text>
</comment>
<gene>
    <name evidence="2" type="ORF">EVB03_08455</name>
</gene>
<reference evidence="2 3" key="1">
    <citation type="submission" date="2019-02" db="EMBL/GenBank/DDBJ databases">
        <title>Prokaryotic population dynamics and viral predation in marine succession experiment using metagenomics: the confinement effect.</title>
        <authorList>
            <person name="Haro-Moreno J.M."/>
            <person name="Rodriguez-Valera F."/>
            <person name="Lopez-Perez M."/>
        </authorList>
    </citation>
    <scope>NUCLEOTIDE SEQUENCE [LARGE SCALE GENOMIC DNA]</scope>
    <source>
        <strain evidence="2">MED-G170</strain>
    </source>
</reference>
<sequence length="266" mass="28331">MEFKNKVVVVTGGANGIGRSLCVEFANAGAKVAVVDLEAKPASDVAELVDGIGLKADVGIEKDIQTMMDEVESSLGPVDIFVSNAGISFGDGPDWMAASAPDEAWETSWKVNVMAHVYAARAVVPGMIKRGGGYLVNVASGASLLCQVGDAAYSTTKTAALGFAESLAITHGDDNIKVSVVCPLYVATRMTEGGRGVSGQDEVMTADDAAKSILKGMHDGDFLISPHAELTQYVEQKGQDYDRWISGMRRMRRGMVQQNPEYDYKR</sequence>
<dbReference type="PANTHER" id="PTHR24322">
    <property type="entry name" value="PKSB"/>
    <property type="match status" value="1"/>
</dbReference>
<dbReference type="Pfam" id="PF00106">
    <property type="entry name" value="adh_short"/>
    <property type="match status" value="1"/>
</dbReference>
<dbReference type="Gene3D" id="3.40.50.720">
    <property type="entry name" value="NAD(P)-binding Rossmann-like Domain"/>
    <property type="match status" value="1"/>
</dbReference>
<dbReference type="PRINTS" id="PR00080">
    <property type="entry name" value="SDRFAMILY"/>
</dbReference>
<dbReference type="SUPFAM" id="SSF51735">
    <property type="entry name" value="NAD(P)-binding Rossmann-fold domains"/>
    <property type="match status" value="1"/>
</dbReference>
<dbReference type="PRINTS" id="PR00081">
    <property type="entry name" value="GDHRDH"/>
</dbReference>
<comment type="caution">
    <text evidence="2">The sequence shown here is derived from an EMBL/GenBank/DDBJ whole genome shotgun (WGS) entry which is preliminary data.</text>
</comment>
<dbReference type="PROSITE" id="PS00061">
    <property type="entry name" value="ADH_SHORT"/>
    <property type="match status" value="1"/>
</dbReference>
<protein>
    <submittedName>
        <fullName evidence="2">SDR family NAD(P)-dependent oxidoreductase</fullName>
    </submittedName>
</protein>
<proteinExistence type="inferred from homology"/>
<evidence type="ECO:0000256" key="1">
    <source>
        <dbReference type="RuleBase" id="RU000363"/>
    </source>
</evidence>
<dbReference type="InterPro" id="IPR020904">
    <property type="entry name" value="Sc_DH/Rdtase_CS"/>
</dbReference>
<dbReference type="PANTHER" id="PTHR24322:SF748">
    <property type="entry name" value="FI23927P1-RELATED"/>
    <property type="match status" value="1"/>
</dbReference>